<dbReference type="Proteomes" id="UP001162031">
    <property type="component" value="Unassembled WGS sequence"/>
</dbReference>
<feature type="region of interest" description="Disordered" evidence="1">
    <location>
        <begin position="278"/>
        <end position="337"/>
    </location>
</feature>
<reference evidence="2" key="1">
    <citation type="submission" date="2022-12" db="EMBL/GenBank/DDBJ databases">
        <authorList>
            <person name="Webb A."/>
        </authorList>
    </citation>
    <scope>NUCLEOTIDE SEQUENCE</scope>
    <source>
        <strain evidence="2">Hp1</strain>
    </source>
</reference>
<feature type="compositionally biased region" description="Polar residues" evidence="1">
    <location>
        <begin position="288"/>
        <end position="297"/>
    </location>
</feature>
<comment type="caution">
    <text evidence="2">The sequence shown here is derived from an EMBL/GenBank/DDBJ whole genome shotgun (WGS) entry which is preliminary data.</text>
</comment>
<name>A0AAV0SYS4_HYABA</name>
<evidence type="ECO:0000313" key="3">
    <source>
        <dbReference type="Proteomes" id="UP001162031"/>
    </source>
</evidence>
<protein>
    <recommendedName>
        <fullName evidence="4">RxLR effector candidate protein</fullName>
    </recommendedName>
</protein>
<dbReference type="AlphaFoldDB" id="A0AAV0SYS4"/>
<organism evidence="2 3">
    <name type="scientific">Hyaloperonospora brassicae</name>
    <name type="common">Brassica downy mildew</name>
    <name type="synonym">Peronospora brassicae</name>
    <dbReference type="NCBI Taxonomy" id="162125"/>
    <lineage>
        <taxon>Eukaryota</taxon>
        <taxon>Sar</taxon>
        <taxon>Stramenopiles</taxon>
        <taxon>Oomycota</taxon>
        <taxon>Peronosporomycetes</taxon>
        <taxon>Peronosporales</taxon>
        <taxon>Peronosporaceae</taxon>
        <taxon>Hyaloperonospora</taxon>
    </lineage>
</organism>
<feature type="compositionally biased region" description="Low complexity" evidence="1">
    <location>
        <begin position="278"/>
        <end position="287"/>
    </location>
</feature>
<gene>
    <name evidence="2" type="ORF">HBR001_LOCUS200</name>
</gene>
<accession>A0AAV0SYS4</accession>
<evidence type="ECO:0000256" key="1">
    <source>
        <dbReference type="SAM" id="MobiDB-lite"/>
    </source>
</evidence>
<feature type="compositionally biased region" description="Basic residues" evidence="1">
    <location>
        <begin position="60"/>
        <end position="69"/>
    </location>
</feature>
<proteinExistence type="predicted"/>
<keyword evidence="3" id="KW-1185">Reference proteome</keyword>
<feature type="region of interest" description="Disordered" evidence="1">
    <location>
        <begin position="41"/>
        <end position="138"/>
    </location>
</feature>
<feature type="compositionally biased region" description="Low complexity" evidence="1">
    <location>
        <begin position="299"/>
        <end position="337"/>
    </location>
</feature>
<sequence>MSARTFRRGHAAMYGALSSAPIAEIRTRKWTKEPKTVGHLLIPKWVPDRENPTEALQKGASKKSKGRKRGAGEGGRMTRSVRQHLDAPLELLSEYPVRVHPPRTSPSPAEATPTEPLDRSPAEALEQGPSSDVLPTDGGSYVALQSAAACTVSTVEQGPGELKRTETALIADQTVQATRPAGDDNVAKASTAAAATTTAATTTTATTTTATATAATAVSSNPTIQAMPMMPPVSNQLMTDVPSDEQLEMVLDDLPMLDADDAFDLDALDPAFLPAPAPSVASATSGPQSSGINAKQQSVEDSSASASEDDASANSGSSMPSVSPQSSPRVMSRSSSP</sequence>
<evidence type="ECO:0000313" key="2">
    <source>
        <dbReference type="EMBL" id="CAI5709036.1"/>
    </source>
</evidence>
<dbReference type="EMBL" id="CANTFL010000028">
    <property type="protein sequence ID" value="CAI5709036.1"/>
    <property type="molecule type" value="Genomic_DNA"/>
</dbReference>
<evidence type="ECO:0008006" key="4">
    <source>
        <dbReference type="Google" id="ProtNLM"/>
    </source>
</evidence>